<dbReference type="EMBL" id="CM023483">
    <property type="protein sequence ID" value="KAH6936137.1"/>
    <property type="molecule type" value="Genomic_DNA"/>
</dbReference>
<protein>
    <submittedName>
        <fullName evidence="1">Uncharacterized protein</fullName>
    </submittedName>
</protein>
<sequence>MSHAGAPHSRYKSTSVPNSTVSLYTTTNARTTRYATTRHRIQRTPTRNAEHGKHFDGGLKIALPANLRQRKQTPPTAASTKTNGVVGTAPRTTRALGRSRGGTSFRRRLLHNPAAEKTQLRQAAARRLPGRKQLTAAHCSERRFHKAQNRNLGTLGKRQCRCQQRTSTRQVQRGVVDDDTRNSPRCLRVEVVPTRREELGLLIHAVATAMTLRSSTRNSAAG</sequence>
<gene>
    <name evidence="1" type="ORF">HPB50_013767</name>
</gene>
<reference evidence="1" key="1">
    <citation type="submission" date="2020-05" db="EMBL/GenBank/DDBJ databases">
        <title>Large-scale comparative analyses of tick genomes elucidate their genetic diversity and vector capacities.</title>
        <authorList>
            <person name="Jia N."/>
            <person name="Wang J."/>
            <person name="Shi W."/>
            <person name="Du L."/>
            <person name="Sun Y."/>
            <person name="Zhan W."/>
            <person name="Jiang J."/>
            <person name="Wang Q."/>
            <person name="Zhang B."/>
            <person name="Ji P."/>
            <person name="Sakyi L.B."/>
            <person name="Cui X."/>
            <person name="Yuan T."/>
            <person name="Jiang B."/>
            <person name="Yang W."/>
            <person name="Lam T.T.-Y."/>
            <person name="Chang Q."/>
            <person name="Ding S."/>
            <person name="Wang X."/>
            <person name="Zhu J."/>
            <person name="Ruan X."/>
            <person name="Zhao L."/>
            <person name="Wei J."/>
            <person name="Que T."/>
            <person name="Du C."/>
            <person name="Cheng J."/>
            <person name="Dai P."/>
            <person name="Han X."/>
            <person name="Huang E."/>
            <person name="Gao Y."/>
            <person name="Liu J."/>
            <person name="Shao H."/>
            <person name="Ye R."/>
            <person name="Li L."/>
            <person name="Wei W."/>
            <person name="Wang X."/>
            <person name="Wang C."/>
            <person name="Yang T."/>
            <person name="Huo Q."/>
            <person name="Li W."/>
            <person name="Guo W."/>
            <person name="Chen H."/>
            <person name="Zhou L."/>
            <person name="Ni X."/>
            <person name="Tian J."/>
            <person name="Zhou Y."/>
            <person name="Sheng Y."/>
            <person name="Liu T."/>
            <person name="Pan Y."/>
            <person name="Xia L."/>
            <person name="Li J."/>
            <person name="Zhao F."/>
            <person name="Cao W."/>
        </authorList>
    </citation>
    <scope>NUCLEOTIDE SEQUENCE</scope>
    <source>
        <strain evidence="1">Hyas-2018</strain>
    </source>
</reference>
<evidence type="ECO:0000313" key="2">
    <source>
        <dbReference type="Proteomes" id="UP000821845"/>
    </source>
</evidence>
<proteinExistence type="predicted"/>
<organism evidence="1 2">
    <name type="scientific">Hyalomma asiaticum</name>
    <name type="common">Tick</name>
    <dbReference type="NCBI Taxonomy" id="266040"/>
    <lineage>
        <taxon>Eukaryota</taxon>
        <taxon>Metazoa</taxon>
        <taxon>Ecdysozoa</taxon>
        <taxon>Arthropoda</taxon>
        <taxon>Chelicerata</taxon>
        <taxon>Arachnida</taxon>
        <taxon>Acari</taxon>
        <taxon>Parasitiformes</taxon>
        <taxon>Ixodida</taxon>
        <taxon>Ixodoidea</taxon>
        <taxon>Ixodidae</taxon>
        <taxon>Hyalomminae</taxon>
        <taxon>Hyalomma</taxon>
    </lineage>
</organism>
<comment type="caution">
    <text evidence="1">The sequence shown here is derived from an EMBL/GenBank/DDBJ whole genome shotgun (WGS) entry which is preliminary data.</text>
</comment>
<name>A0ACB7SLR6_HYAAI</name>
<accession>A0ACB7SLR6</accession>
<dbReference type="Proteomes" id="UP000821845">
    <property type="component" value="Chromosome 3"/>
</dbReference>
<keyword evidence="2" id="KW-1185">Reference proteome</keyword>
<evidence type="ECO:0000313" key="1">
    <source>
        <dbReference type="EMBL" id="KAH6936137.1"/>
    </source>
</evidence>